<dbReference type="HOGENOM" id="CLU_1692385_0_0_6"/>
<dbReference type="EMBL" id="CP000822">
    <property type="protein sequence ID" value="ABV15667.1"/>
    <property type="molecule type" value="Genomic_DNA"/>
</dbReference>
<dbReference type="Proteomes" id="UP000008148">
    <property type="component" value="Chromosome"/>
</dbReference>
<organism evidence="1 2">
    <name type="scientific">Citrobacter koseri (strain ATCC BAA-895 / CDC 4225-83 / SGSC4696)</name>
    <dbReference type="NCBI Taxonomy" id="290338"/>
    <lineage>
        <taxon>Bacteria</taxon>
        <taxon>Pseudomonadati</taxon>
        <taxon>Pseudomonadota</taxon>
        <taxon>Gammaproteobacteria</taxon>
        <taxon>Enterobacterales</taxon>
        <taxon>Enterobacteriaceae</taxon>
        <taxon>Citrobacter</taxon>
    </lineage>
</organism>
<gene>
    <name evidence="1" type="ordered locus">CKO_04617</name>
</gene>
<evidence type="ECO:0000313" key="1">
    <source>
        <dbReference type="EMBL" id="ABV15667.1"/>
    </source>
</evidence>
<name>A8AQA4_CITK8</name>
<reference evidence="1 2" key="1">
    <citation type="submission" date="2007-08" db="EMBL/GenBank/DDBJ databases">
        <authorList>
            <consortium name="The Citrobacter koseri Genome Sequencing Project"/>
            <person name="McClelland M."/>
            <person name="Sanderson E.K."/>
            <person name="Porwollik S."/>
            <person name="Spieth J."/>
            <person name="Clifton W.S."/>
            <person name="Latreille P."/>
            <person name="Courtney L."/>
            <person name="Wang C."/>
            <person name="Pepin K."/>
            <person name="Bhonagiri V."/>
            <person name="Nash W."/>
            <person name="Johnson M."/>
            <person name="Thiruvilangam P."/>
            <person name="Wilson R."/>
        </authorList>
    </citation>
    <scope>NUCLEOTIDE SEQUENCE [LARGE SCALE GENOMIC DNA]</scope>
    <source>
        <strain evidence="2">ATCC BAA-895 / CDC 4225-83 / SGSC4696</strain>
    </source>
</reference>
<accession>A8AQA4</accession>
<dbReference type="STRING" id="290338.CKO_04617"/>
<protein>
    <submittedName>
        <fullName evidence="1">Uncharacterized protein</fullName>
    </submittedName>
</protein>
<dbReference type="AlphaFoldDB" id="A8AQA4"/>
<proteinExistence type="predicted"/>
<sequence length="177" mass="19864">MRAHFQPAFARQLGGSLITGKIMAAINTAQRFVMRGLQSQFQPHFIALVFIFAEQIEHRIRHTVGARPDAQPNNAGLAYRLLIHRTQHLHFGKGTGVRLEIGQITFGAIDQMRLMRQLFGNRAILLRLIGERGDITESTPATSDGAIAVWTAKSAVQRQFMNFLPITTRKIPTKHID</sequence>
<evidence type="ECO:0000313" key="2">
    <source>
        <dbReference type="Proteomes" id="UP000008148"/>
    </source>
</evidence>
<keyword evidence="2" id="KW-1185">Reference proteome</keyword>
<dbReference type="KEGG" id="cko:CKO_04617"/>